<evidence type="ECO:0000256" key="5">
    <source>
        <dbReference type="ARBA" id="ARBA00023136"/>
    </source>
</evidence>
<dbReference type="InterPro" id="IPR035906">
    <property type="entry name" value="MetI-like_sf"/>
</dbReference>
<keyword evidence="3 6" id="KW-0812">Transmembrane</keyword>
<dbReference type="PANTHER" id="PTHR43839">
    <property type="entry name" value="OPPC IN A BINDING PROTEIN-DEPENDENT TRANSPORT SYSTEM"/>
    <property type="match status" value="1"/>
</dbReference>
<evidence type="ECO:0000256" key="3">
    <source>
        <dbReference type="ARBA" id="ARBA00022692"/>
    </source>
</evidence>
<evidence type="ECO:0000259" key="7">
    <source>
        <dbReference type="PROSITE" id="PS50928"/>
    </source>
</evidence>
<keyword evidence="4 6" id="KW-1133">Transmembrane helix</keyword>
<dbReference type="SUPFAM" id="SSF161098">
    <property type="entry name" value="MetI-like"/>
    <property type="match status" value="1"/>
</dbReference>
<dbReference type="RefSeq" id="WP_193537292.1">
    <property type="nucleotide sequence ID" value="NZ_JADCLJ010000020.1"/>
</dbReference>
<organism evidence="8 9">
    <name type="scientific">Litchfieldia luteola</name>
    <dbReference type="NCBI Taxonomy" id="682179"/>
    <lineage>
        <taxon>Bacteria</taxon>
        <taxon>Bacillati</taxon>
        <taxon>Bacillota</taxon>
        <taxon>Bacilli</taxon>
        <taxon>Bacillales</taxon>
        <taxon>Bacillaceae</taxon>
        <taxon>Litchfieldia</taxon>
    </lineage>
</organism>
<dbReference type="Pfam" id="PF00528">
    <property type="entry name" value="BPD_transp_1"/>
    <property type="match status" value="1"/>
</dbReference>
<keyword evidence="9" id="KW-1185">Reference proteome</keyword>
<feature type="transmembrane region" description="Helical" evidence="6">
    <location>
        <begin position="82"/>
        <end position="103"/>
    </location>
</feature>
<feature type="transmembrane region" description="Helical" evidence="6">
    <location>
        <begin position="192"/>
        <end position="210"/>
    </location>
</feature>
<dbReference type="PROSITE" id="PS50928">
    <property type="entry name" value="ABC_TM1"/>
    <property type="match status" value="1"/>
</dbReference>
<sequence length="298" mass="33551">MKHNRLLFIGIIMVTILLLITLIGPYIPYVKNEIDEASRVRFGENNVIMTAPFSPEEQFPFGTDREGRDLLSVLIVGAKDTLLMMLVICLIRYLLGIPLGLLASRGKGFFSWIVSSWNHIFSSVPIIFSAMILLSIPVLVLHEFRFFWSILIIALIEVGKVAHIVQEETIGILKKPYIEAGITVGMHPLRQLISNILPNILPAIVVNFFIDIGRTALLIGQMGIFGIFISQVFVQTGAFAAETVNTSLNWLTLLGQARKDILNAFWIPFYTCLVITFTVFTFNILGEGLRRHYDRRSV</sequence>
<feature type="transmembrane region" description="Helical" evidence="6">
    <location>
        <begin position="6"/>
        <end position="29"/>
    </location>
</feature>
<dbReference type="InterPro" id="IPR000515">
    <property type="entry name" value="MetI-like"/>
</dbReference>
<feature type="transmembrane region" description="Helical" evidence="6">
    <location>
        <begin position="261"/>
        <end position="286"/>
    </location>
</feature>
<evidence type="ECO:0000313" key="8">
    <source>
        <dbReference type="EMBL" id="MBE4909079.1"/>
    </source>
</evidence>
<evidence type="ECO:0000256" key="1">
    <source>
        <dbReference type="ARBA" id="ARBA00004141"/>
    </source>
</evidence>
<evidence type="ECO:0000313" key="9">
    <source>
        <dbReference type="Proteomes" id="UP001516662"/>
    </source>
</evidence>
<accession>A0ABR9QKQ3</accession>
<proteinExistence type="inferred from homology"/>
<evidence type="ECO:0000256" key="4">
    <source>
        <dbReference type="ARBA" id="ARBA00022989"/>
    </source>
</evidence>
<feature type="transmembrane region" description="Helical" evidence="6">
    <location>
        <begin position="222"/>
        <end position="241"/>
    </location>
</feature>
<protein>
    <submittedName>
        <fullName evidence="8">ABC transporter permease</fullName>
    </submittedName>
</protein>
<evidence type="ECO:0000256" key="6">
    <source>
        <dbReference type="RuleBase" id="RU363032"/>
    </source>
</evidence>
<comment type="caution">
    <text evidence="8">The sequence shown here is derived from an EMBL/GenBank/DDBJ whole genome shotgun (WGS) entry which is preliminary data.</text>
</comment>
<feature type="transmembrane region" description="Helical" evidence="6">
    <location>
        <begin position="109"/>
        <end position="134"/>
    </location>
</feature>
<gene>
    <name evidence="8" type="ORF">IMZ08_13500</name>
</gene>
<dbReference type="EMBL" id="JADCLJ010000020">
    <property type="protein sequence ID" value="MBE4909079.1"/>
    <property type="molecule type" value="Genomic_DNA"/>
</dbReference>
<keyword evidence="5 6" id="KW-0472">Membrane</keyword>
<dbReference type="Proteomes" id="UP001516662">
    <property type="component" value="Unassembled WGS sequence"/>
</dbReference>
<dbReference type="Gene3D" id="1.10.3720.10">
    <property type="entry name" value="MetI-like"/>
    <property type="match status" value="1"/>
</dbReference>
<comment type="subcellular location">
    <subcellularLocation>
        <location evidence="6">Cell membrane</location>
        <topology evidence="6">Multi-pass membrane protein</topology>
    </subcellularLocation>
    <subcellularLocation>
        <location evidence="1">Membrane</location>
        <topology evidence="1">Multi-pass membrane protein</topology>
    </subcellularLocation>
</comment>
<dbReference type="PANTHER" id="PTHR43839:SF3">
    <property type="entry name" value="OLIGOPEPTIDE ABC TRANSPORTER, PERMEASE PROTEIN"/>
    <property type="match status" value="1"/>
</dbReference>
<keyword evidence="2 6" id="KW-0813">Transport</keyword>
<reference evidence="8 9" key="1">
    <citation type="submission" date="2020-10" db="EMBL/GenBank/DDBJ databases">
        <title>Bacillus sp. HD4P25, an endophyte from a halophyte.</title>
        <authorList>
            <person name="Sun J.-Q."/>
        </authorList>
    </citation>
    <scope>NUCLEOTIDE SEQUENCE [LARGE SCALE GENOMIC DNA]</scope>
    <source>
        <strain evidence="8 9">YIM 93174</strain>
    </source>
</reference>
<feature type="domain" description="ABC transmembrane type-1" evidence="7">
    <location>
        <begin position="78"/>
        <end position="286"/>
    </location>
</feature>
<dbReference type="CDD" id="cd06261">
    <property type="entry name" value="TM_PBP2"/>
    <property type="match status" value="1"/>
</dbReference>
<evidence type="ECO:0000256" key="2">
    <source>
        <dbReference type="ARBA" id="ARBA00022448"/>
    </source>
</evidence>
<name>A0ABR9QKQ3_9BACI</name>
<comment type="similarity">
    <text evidence="6">Belongs to the binding-protein-dependent transport system permease family.</text>
</comment>